<keyword evidence="6" id="KW-0143">Chaperone</keyword>
<dbReference type="SMART" id="SM00028">
    <property type="entry name" value="TPR"/>
    <property type="match status" value="8"/>
</dbReference>
<dbReference type="FunFam" id="3.30.460.10:FF:000018">
    <property type="entry name" value="Mitochondrial assembly of ribosomal large subunit 1"/>
    <property type="match status" value="1"/>
</dbReference>
<evidence type="ECO:0000256" key="6">
    <source>
        <dbReference type="ARBA" id="ARBA00023186"/>
    </source>
</evidence>
<feature type="compositionally biased region" description="Low complexity" evidence="10">
    <location>
        <begin position="492"/>
        <end position="514"/>
    </location>
</feature>
<dbReference type="PROSITE" id="PS50005">
    <property type="entry name" value="TPR"/>
    <property type="match status" value="4"/>
</dbReference>
<proteinExistence type="inferred from homology"/>
<feature type="compositionally biased region" description="Polar residues" evidence="10">
    <location>
        <begin position="379"/>
        <end position="393"/>
    </location>
</feature>
<dbReference type="PROSITE" id="PS50076">
    <property type="entry name" value="DNAJ_2"/>
    <property type="match status" value="1"/>
</dbReference>
<keyword evidence="5" id="KW-0496">Mitochondrion</keyword>
<feature type="domain" description="J" evidence="11">
    <location>
        <begin position="949"/>
        <end position="1019"/>
    </location>
</feature>
<dbReference type="PRINTS" id="PR00625">
    <property type="entry name" value="JDOMAIN"/>
</dbReference>
<dbReference type="PANTHER" id="PTHR45188">
    <property type="entry name" value="DNAJ PROTEIN P58IPK HOMOLOG"/>
    <property type="match status" value="1"/>
</dbReference>
<dbReference type="Gene3D" id="1.25.40.10">
    <property type="entry name" value="Tetratricopeptide repeat domain"/>
    <property type="match status" value="1"/>
</dbReference>
<dbReference type="Pfam" id="PF00226">
    <property type="entry name" value="DnaJ"/>
    <property type="match status" value="1"/>
</dbReference>
<feature type="compositionally biased region" description="Polar residues" evidence="10">
    <location>
        <begin position="332"/>
        <end position="343"/>
    </location>
</feature>
<dbReference type="SMART" id="SM00271">
    <property type="entry name" value="DnaJ"/>
    <property type="match status" value="1"/>
</dbReference>
<dbReference type="HAMAP" id="MF_01477">
    <property type="entry name" value="Iojap_RsfS"/>
    <property type="match status" value="1"/>
</dbReference>
<protein>
    <recommendedName>
        <fullName evidence="8">Mitochondrial assembly of ribosomal large subunit protein 1</fullName>
    </recommendedName>
</protein>
<dbReference type="GO" id="GO:0005739">
    <property type="term" value="C:mitochondrion"/>
    <property type="evidence" value="ECO:0007669"/>
    <property type="project" value="UniProtKB-SubCell"/>
</dbReference>
<evidence type="ECO:0000256" key="3">
    <source>
        <dbReference type="ARBA" id="ARBA00022737"/>
    </source>
</evidence>
<feature type="compositionally biased region" description="Polar residues" evidence="10">
    <location>
        <begin position="280"/>
        <end position="294"/>
    </location>
</feature>
<dbReference type="Gene3D" id="3.30.460.10">
    <property type="entry name" value="Beta Polymerase, domain 2"/>
    <property type="match status" value="1"/>
</dbReference>
<feature type="region of interest" description="Disordered" evidence="10">
    <location>
        <begin position="274"/>
        <end position="458"/>
    </location>
</feature>
<name>A0AA88HNM2_ARTSF</name>
<evidence type="ECO:0000313" key="12">
    <source>
        <dbReference type="EMBL" id="KAK2713599.1"/>
    </source>
</evidence>
<dbReference type="CDD" id="cd06257">
    <property type="entry name" value="DnaJ"/>
    <property type="match status" value="1"/>
</dbReference>
<dbReference type="EMBL" id="JAVRJZ010000014">
    <property type="protein sequence ID" value="KAK2713599.1"/>
    <property type="molecule type" value="Genomic_DNA"/>
</dbReference>
<dbReference type="SUPFAM" id="SSF46565">
    <property type="entry name" value="Chaperone J-domain"/>
    <property type="match status" value="1"/>
</dbReference>
<evidence type="ECO:0000313" key="13">
    <source>
        <dbReference type="Proteomes" id="UP001187531"/>
    </source>
</evidence>
<evidence type="ECO:0000259" key="11">
    <source>
        <dbReference type="PROSITE" id="PS50076"/>
    </source>
</evidence>
<dbReference type="Pfam" id="PF02410">
    <property type="entry name" value="RsfS"/>
    <property type="match status" value="1"/>
</dbReference>
<dbReference type="NCBIfam" id="TIGR00090">
    <property type="entry name" value="rsfS_iojap_ybeB"/>
    <property type="match status" value="1"/>
</dbReference>
<evidence type="ECO:0000256" key="5">
    <source>
        <dbReference type="ARBA" id="ARBA00023128"/>
    </source>
</evidence>
<dbReference type="SUPFAM" id="SSF48452">
    <property type="entry name" value="TPR-like"/>
    <property type="match status" value="2"/>
</dbReference>
<dbReference type="Pfam" id="PF13432">
    <property type="entry name" value="TPR_16"/>
    <property type="match status" value="2"/>
</dbReference>
<dbReference type="PANTHER" id="PTHR45188:SF2">
    <property type="entry name" value="DNAJ HOMOLOG SUBFAMILY C MEMBER 7"/>
    <property type="match status" value="1"/>
</dbReference>
<feature type="repeat" description="TPR" evidence="9">
    <location>
        <begin position="822"/>
        <end position="855"/>
    </location>
</feature>
<dbReference type="Pfam" id="PF13181">
    <property type="entry name" value="TPR_8"/>
    <property type="match status" value="1"/>
</dbReference>
<feature type="compositionally biased region" description="Polar residues" evidence="10">
    <location>
        <begin position="515"/>
        <end position="530"/>
    </location>
</feature>
<dbReference type="EMBL" id="JAVRJZ010000014">
    <property type="protein sequence ID" value="KAK2713591.1"/>
    <property type="molecule type" value="Genomic_DNA"/>
</dbReference>
<accession>A0AA88HNM2</accession>
<comment type="function">
    <text evidence="7">Required for normal mitochondrial ribosome function and mitochondrial translation. May play a role in ribosome biogenesis by preventing premature association of the 28S and 39S ribosomal subunits. Interacts with mitochondrial ribosomal protein uL14m (MRPL14), probably blocking formation of intersubunit bridge B8, preventing association of the 28S and 39S ribosomal subunits. Addition to isolated mitochondrial ribosomal subunits partially inhibits translation, probably by interfering with the association of the 28S and 39S ribosomal subunits and the formation of functional ribosomes. May also participate in the assembly and/or regulation of the stability of the large subunit of the mitochondrial ribosome. May function as a ribosomal silencing factor.</text>
</comment>
<feature type="compositionally biased region" description="Low complexity" evidence="10">
    <location>
        <begin position="536"/>
        <end position="548"/>
    </location>
</feature>
<evidence type="ECO:0000256" key="1">
    <source>
        <dbReference type="ARBA" id="ARBA00004173"/>
    </source>
</evidence>
<comment type="subcellular location">
    <subcellularLocation>
        <location evidence="1">Mitochondrion</location>
    </subcellularLocation>
</comment>
<feature type="compositionally biased region" description="Basic and acidic residues" evidence="10">
    <location>
        <begin position="403"/>
        <end position="424"/>
    </location>
</feature>
<evidence type="ECO:0000256" key="4">
    <source>
        <dbReference type="ARBA" id="ARBA00022803"/>
    </source>
</evidence>
<organism evidence="12 13">
    <name type="scientific">Artemia franciscana</name>
    <name type="common">Brine shrimp</name>
    <name type="synonym">Artemia sanfranciscana</name>
    <dbReference type="NCBI Taxonomy" id="6661"/>
    <lineage>
        <taxon>Eukaryota</taxon>
        <taxon>Metazoa</taxon>
        <taxon>Ecdysozoa</taxon>
        <taxon>Arthropoda</taxon>
        <taxon>Crustacea</taxon>
        <taxon>Branchiopoda</taxon>
        <taxon>Anostraca</taxon>
        <taxon>Artemiidae</taxon>
        <taxon>Artemia</taxon>
    </lineage>
</organism>
<dbReference type="Proteomes" id="UP001187531">
    <property type="component" value="Unassembled WGS sequence"/>
</dbReference>
<feature type="repeat" description="TPR" evidence="9">
    <location>
        <begin position="595"/>
        <end position="628"/>
    </location>
</feature>
<dbReference type="Pfam" id="PF13174">
    <property type="entry name" value="TPR_6"/>
    <property type="match status" value="1"/>
</dbReference>
<dbReference type="InterPro" id="IPR004394">
    <property type="entry name" value="Iojap/RsfS/C7orf30"/>
</dbReference>
<sequence length="1244" mass="140752">MTSTMLINEPASREQGLSYRSRIQKLLDNSASFTARTILKDRLNSVSQQVFPGEQTVYRSYVKCSIRVNNPSHRNILSEFHRVPRPMSFETIRMTESYLSQRMSDRRLSITDTDTLNVKIAQNSDTTKKIKIISVASGSCSPPAAPESPNVSFTLRLPKKSKTEDAVSATILVPGSPNACPKSQIGTTSTSYKNNPQYSRQSSGSAALKQDLSEPDSNSMNTNGFNSSLFERQSNNRGSFGRAEIGSKVLHRDRSAARPHSMVGEPLLERKNTSFRDDISANSPSFSVNISSKPTESKLSRDRPSDRPNSMYASPSVFTKTSQDSKHRKDSSTATNMSKPSFKTESKFIFSRQKNLQEEKSEKKCPTNHGLFLKGPENLNLNRPKSSQVFHTQGRQKTRLKTPPREGESSQEGIKEFHSKEKVDCPPVPPRMSKNSPPVPPRLSKNSASKVEEEIKNDTVKSPNVSRVRVIPIEIIDTPHVRVIPIHVESENIGNRNGGSSFSSASSRRASSVAPTTATGVTPESMQRSKSYAMPSRSAFRKSQSSSRETTPTFTDSCHTSKRVLDLLNDLSEEMDPASSPRKCSKSEAWNLRLAEDKKDEGNKYYKQKDYRRALGCYAKAIELYPCAAYYGNRAACYIMLGMYSQALQDARESVKCEPSFAKGHLRMGKCFLAMGDVAAAKSAFDKTKELEPTNTTIDAELRTIDTLNKIDTDLNRAVEVQDYRKALYCSERALDIAVFCRRYKVKKAESLTHLGRYQEAEEIVNDILRSDSTDVDSLLIRGMCLYYQDNIDLAFSHFQQVLRLAPDYAKARETYRKAKQLKTKKEEGNVAFKQGKLQEALAIYTETLAIDPVNKLTNSKVYYNRALVNSKLGNHSQTVDDCSAALKLNDGYIKALLLRAKSYGNLEKHEECVRDYEACMKLEKNANRETRRLLKEAKIALKRSKRKDYYKILGVDKNANDDEIKKAYRKRALVHHPDRHSSATEEERKEHEKNFKDLGEAYTVLSDPKKKARYDRGQDLDDEGHASSTLKSKYEFFDEAKPTRIYDAHELEGIEDAQWETIEELEEIPRADEKFYGINLKRGEHGIFDIEELVEILRNENLIDICVVKIPKQIQYCDFMVIATVKSGRQRAGIAEFVRQVSKRKKLPKDPFPIIEGTFKDSWIAMDLGNIVLHMFDDETRQQYDLETLWAVGPNFDDPRHSDASEYEQFLTQVNLNSKQNFCLVPPAFTNSQNSPQKSHETS</sequence>
<feature type="compositionally biased region" description="Polar residues" evidence="10">
    <location>
        <begin position="184"/>
        <end position="205"/>
    </location>
</feature>
<dbReference type="AlphaFoldDB" id="A0AA88HNM2"/>
<dbReference type="InterPro" id="IPR036869">
    <property type="entry name" value="J_dom_sf"/>
</dbReference>
<dbReference type="InterPro" id="IPR001623">
    <property type="entry name" value="DnaJ_domain"/>
</dbReference>
<feature type="compositionally biased region" description="Polar residues" evidence="10">
    <location>
        <begin position="215"/>
        <end position="238"/>
    </location>
</feature>
<comment type="similarity">
    <text evidence="2">Belongs to the Iojap/RsfS family.</text>
</comment>
<keyword evidence="13" id="KW-1185">Reference proteome</keyword>
<feature type="repeat" description="TPR" evidence="9">
    <location>
        <begin position="662"/>
        <end position="695"/>
    </location>
</feature>
<dbReference type="InterPro" id="IPR019734">
    <property type="entry name" value="TPR_rpt"/>
</dbReference>
<dbReference type="InterPro" id="IPR043519">
    <property type="entry name" value="NT_sf"/>
</dbReference>
<gene>
    <name evidence="12" type="ORF">QYM36_009462</name>
</gene>
<dbReference type="EMBL" id="JAVRJZ010000014">
    <property type="protein sequence ID" value="KAK2713590.1"/>
    <property type="molecule type" value="Genomic_DNA"/>
</dbReference>
<keyword evidence="3" id="KW-0677">Repeat</keyword>
<feature type="compositionally biased region" description="Basic and acidic residues" evidence="10">
    <location>
        <begin position="295"/>
        <end position="306"/>
    </location>
</feature>
<comment type="caution">
    <text evidence="12">The sequence shown here is derived from an EMBL/GenBank/DDBJ whole genome shotgun (WGS) entry which is preliminary data.</text>
</comment>
<keyword evidence="4 9" id="KW-0802">TPR repeat</keyword>
<evidence type="ECO:0000256" key="7">
    <source>
        <dbReference type="ARBA" id="ARBA00053669"/>
    </source>
</evidence>
<feature type="repeat" description="TPR" evidence="9">
    <location>
        <begin position="776"/>
        <end position="809"/>
    </location>
</feature>
<feature type="region of interest" description="Disordered" evidence="10">
    <location>
        <begin position="491"/>
        <end position="557"/>
    </location>
</feature>
<feature type="compositionally biased region" description="Basic and acidic residues" evidence="10">
    <location>
        <begin position="355"/>
        <end position="365"/>
    </location>
</feature>
<dbReference type="Gene3D" id="1.10.287.110">
    <property type="entry name" value="DnaJ domain"/>
    <property type="match status" value="1"/>
</dbReference>
<dbReference type="InterPro" id="IPR011990">
    <property type="entry name" value="TPR-like_helical_dom_sf"/>
</dbReference>
<evidence type="ECO:0000256" key="9">
    <source>
        <dbReference type="PROSITE-ProRule" id="PRU00339"/>
    </source>
</evidence>
<dbReference type="SUPFAM" id="SSF81301">
    <property type="entry name" value="Nucleotidyltransferase"/>
    <property type="match status" value="1"/>
</dbReference>
<evidence type="ECO:0000256" key="10">
    <source>
        <dbReference type="SAM" id="MobiDB-lite"/>
    </source>
</evidence>
<evidence type="ECO:0000256" key="2">
    <source>
        <dbReference type="ARBA" id="ARBA00010574"/>
    </source>
</evidence>
<feature type="compositionally biased region" description="Polar residues" evidence="10">
    <location>
        <begin position="307"/>
        <end position="322"/>
    </location>
</feature>
<dbReference type="FunFam" id="1.25.40.10:FF:000097">
    <property type="entry name" value="DnaJ homolog subfamily C member 7 homolog"/>
    <property type="match status" value="1"/>
</dbReference>
<evidence type="ECO:0000256" key="8">
    <source>
        <dbReference type="ARBA" id="ARBA00073331"/>
    </source>
</evidence>
<reference evidence="12" key="1">
    <citation type="submission" date="2023-07" db="EMBL/GenBank/DDBJ databases">
        <title>Chromosome-level genome assembly of Artemia franciscana.</title>
        <authorList>
            <person name="Jo E."/>
        </authorList>
    </citation>
    <scope>NUCLEOTIDE SEQUENCE</scope>
    <source>
        <tissue evidence="12">Whole body</tissue>
    </source>
</reference>
<feature type="region of interest" description="Disordered" evidence="10">
    <location>
        <begin position="172"/>
        <end position="246"/>
    </location>
</feature>